<protein>
    <submittedName>
        <fullName evidence="1">Uncharacterized protein</fullName>
    </submittedName>
</protein>
<sequence length="38" mass="3982">MKKAKSENNNAKILTTTISALMLISLISVFQAGTASAN</sequence>
<dbReference type="EMBL" id="BARV01011664">
    <property type="protein sequence ID" value="GAI10686.1"/>
    <property type="molecule type" value="Genomic_DNA"/>
</dbReference>
<evidence type="ECO:0000313" key="1">
    <source>
        <dbReference type="EMBL" id="GAI10686.1"/>
    </source>
</evidence>
<comment type="caution">
    <text evidence="1">The sequence shown here is derived from an EMBL/GenBank/DDBJ whole genome shotgun (WGS) entry which is preliminary data.</text>
</comment>
<dbReference type="AlphaFoldDB" id="X1LY06"/>
<proteinExistence type="predicted"/>
<feature type="non-terminal residue" evidence="1">
    <location>
        <position position="38"/>
    </location>
</feature>
<reference evidence="1" key="1">
    <citation type="journal article" date="2014" name="Front. Microbiol.">
        <title>High frequency of phylogenetically diverse reductive dehalogenase-homologous genes in deep subseafloor sedimentary metagenomes.</title>
        <authorList>
            <person name="Kawai M."/>
            <person name="Futagami T."/>
            <person name="Toyoda A."/>
            <person name="Takaki Y."/>
            <person name="Nishi S."/>
            <person name="Hori S."/>
            <person name="Arai W."/>
            <person name="Tsubouchi T."/>
            <person name="Morono Y."/>
            <person name="Uchiyama I."/>
            <person name="Ito T."/>
            <person name="Fujiyama A."/>
            <person name="Inagaki F."/>
            <person name="Takami H."/>
        </authorList>
    </citation>
    <scope>NUCLEOTIDE SEQUENCE</scope>
    <source>
        <strain evidence="1">Expedition CK06-06</strain>
    </source>
</reference>
<organism evidence="1">
    <name type="scientific">marine sediment metagenome</name>
    <dbReference type="NCBI Taxonomy" id="412755"/>
    <lineage>
        <taxon>unclassified sequences</taxon>
        <taxon>metagenomes</taxon>
        <taxon>ecological metagenomes</taxon>
    </lineage>
</organism>
<gene>
    <name evidence="1" type="ORF">S06H3_21999</name>
</gene>
<accession>X1LY06</accession>
<name>X1LY06_9ZZZZ</name>